<dbReference type="OrthoDB" id="9801472at2"/>
<protein>
    <recommendedName>
        <fullName evidence="6">Elongation factor G</fullName>
    </recommendedName>
</protein>
<keyword evidence="2" id="KW-0547">Nucleotide-binding</keyword>
<feature type="domain" description="Tr-type G" evidence="8">
    <location>
        <begin position="6"/>
        <end position="278"/>
    </location>
</feature>
<dbReference type="InterPro" id="IPR035649">
    <property type="entry name" value="EFG_V"/>
</dbReference>
<dbReference type="InterPro" id="IPR041095">
    <property type="entry name" value="EFG_II"/>
</dbReference>
<dbReference type="InterPro" id="IPR047872">
    <property type="entry name" value="EFG_IV"/>
</dbReference>
<accession>A0A660L4W8</accession>
<name>A0A660L4W8_9ACTN</name>
<dbReference type="CDD" id="cd01434">
    <property type="entry name" value="EFG_mtEFG1_IV"/>
    <property type="match status" value="1"/>
</dbReference>
<dbReference type="InterPro" id="IPR027417">
    <property type="entry name" value="P-loop_NTPase"/>
</dbReference>
<dbReference type="SUPFAM" id="SSF52540">
    <property type="entry name" value="P-loop containing nucleoside triphosphate hydrolases"/>
    <property type="match status" value="1"/>
</dbReference>
<dbReference type="InterPro" id="IPR031157">
    <property type="entry name" value="G_TR_CS"/>
</dbReference>
<dbReference type="SUPFAM" id="SSF54211">
    <property type="entry name" value="Ribosomal protein S5 domain 2-like"/>
    <property type="match status" value="1"/>
</dbReference>
<dbReference type="FunFam" id="3.30.230.10:FF:000003">
    <property type="entry name" value="Elongation factor G"/>
    <property type="match status" value="1"/>
</dbReference>
<dbReference type="GO" id="GO:0003746">
    <property type="term" value="F:translation elongation factor activity"/>
    <property type="evidence" value="ECO:0007669"/>
    <property type="project" value="UniProtKB-UniRule"/>
</dbReference>
<dbReference type="Gene3D" id="3.30.70.240">
    <property type="match status" value="1"/>
</dbReference>
<dbReference type="Gene3D" id="3.40.50.300">
    <property type="entry name" value="P-loop containing nucleotide triphosphate hydrolases"/>
    <property type="match status" value="1"/>
</dbReference>
<evidence type="ECO:0000259" key="8">
    <source>
        <dbReference type="PROSITE" id="PS51722"/>
    </source>
</evidence>
<dbReference type="NCBIfam" id="TIGR00231">
    <property type="entry name" value="small_GTP"/>
    <property type="match status" value="1"/>
</dbReference>
<dbReference type="CDD" id="cd04088">
    <property type="entry name" value="EFG_mtEFG_II"/>
    <property type="match status" value="1"/>
</dbReference>
<dbReference type="InterPro" id="IPR014721">
    <property type="entry name" value="Ribsml_uS5_D2-typ_fold_subgr"/>
</dbReference>
<dbReference type="GO" id="GO:0005525">
    <property type="term" value="F:GTP binding"/>
    <property type="evidence" value="ECO:0007669"/>
    <property type="project" value="UniProtKB-UniRule"/>
</dbReference>
<dbReference type="PROSITE" id="PS51722">
    <property type="entry name" value="G_TR_2"/>
    <property type="match status" value="1"/>
</dbReference>
<dbReference type="NCBIfam" id="NF009891">
    <property type="entry name" value="PRK13351.1-1"/>
    <property type="match status" value="1"/>
</dbReference>
<dbReference type="FunFam" id="3.30.70.870:FF:000002">
    <property type="entry name" value="Translation elongation factor 2"/>
    <property type="match status" value="1"/>
</dbReference>
<dbReference type="SMART" id="SM00889">
    <property type="entry name" value="EFG_IV"/>
    <property type="match status" value="1"/>
</dbReference>
<dbReference type="InterPro" id="IPR020568">
    <property type="entry name" value="Ribosomal_Su5_D2-typ_SF"/>
</dbReference>
<dbReference type="GO" id="GO:0032790">
    <property type="term" value="P:ribosome disassembly"/>
    <property type="evidence" value="ECO:0007669"/>
    <property type="project" value="TreeGrafter"/>
</dbReference>
<dbReference type="SMART" id="SM00838">
    <property type="entry name" value="EFG_C"/>
    <property type="match status" value="1"/>
</dbReference>
<feature type="region of interest" description="Disordered" evidence="7">
    <location>
        <begin position="478"/>
        <end position="498"/>
    </location>
</feature>
<dbReference type="InterPro" id="IPR053905">
    <property type="entry name" value="EF-G-like_DII"/>
</dbReference>
<reference evidence="9 10" key="1">
    <citation type="submission" date="2018-10" db="EMBL/GenBank/DDBJ databases">
        <title>Genomic Encyclopedia of Archaeal and Bacterial Type Strains, Phase II (KMG-II): from individual species to whole genera.</title>
        <authorList>
            <person name="Goeker M."/>
        </authorList>
    </citation>
    <scope>NUCLEOTIDE SEQUENCE [LARGE SCALE GENOMIC DNA]</scope>
    <source>
        <strain evidence="9 10">DSM 14954</strain>
    </source>
</reference>
<keyword evidence="10" id="KW-1185">Reference proteome</keyword>
<dbReference type="InterPro" id="IPR009000">
    <property type="entry name" value="Transl_B-barrel_sf"/>
</dbReference>
<keyword evidence="5" id="KW-0342">GTP-binding</keyword>
<dbReference type="Pfam" id="PF03764">
    <property type="entry name" value="EFG_IV"/>
    <property type="match status" value="1"/>
</dbReference>
<dbReference type="InterPro" id="IPR000795">
    <property type="entry name" value="T_Tr_GTP-bd_dom"/>
</dbReference>
<proteinExistence type="inferred from homology"/>
<sequence>MSYAADRIRNVALVGHRGSGKTSLHEALLFEAGATTRLGSVADGTTVSDADEDEKSRGMSISASLASFEWRDTKVNLIDTPGEPSFIADALGALRVCESAVFVVNGVMGVEVSTRRLWERAQELHVARLVFVNMLDRERADFFRTLDSLKDAFGPHVVATEIPIGSEHELTGLIDLVDMKAYQYDAEGNCTEIPIPDDLQAQATEYREKLMDEVAENHEALMERYLEGEEISHDEIVQALEEGTDTGHIFPVTCGVSTTRLGANRLLDAIIDDLPSPAQHERITVEEGFELEPDPAGEMFAYVFKTRADPFAGRINLFRVYQGTMTHDTQVMNTRTHHKERVGQLLVPRGKDVSHADEFGPGDIGAVAKLKETHAGDWLAARDQPIHMPRIKLPAPVMAFAMEPKNKGDEDKVHTALRRLQEEDPTIDLHRDEQTGEQIVAGLSQIHVEVIVDRMRSRFGAEVTLKPPRVPYQETIRGQAKAHGRHKKQTGGRGQFGDCHITVEPLPDGDFEFVNAIKGGVIPQGFIPAVEKGVLEAMQSGAVAGFPVKGVRVTLFDGSYHTVDSSEMAFKLAGSIAMKEAMSQCTPVLLEPIMLITCSVPDDSVGDVMGDLSSRRGRPLGTEPAGGMTEVKAEVPMSEVLTYAPDLRAVTGGQGEYTLEFLRYEEIPAHLAQKVADKAREEHEAVA</sequence>
<evidence type="ECO:0000313" key="10">
    <source>
        <dbReference type="Proteomes" id="UP000278962"/>
    </source>
</evidence>
<dbReference type="SUPFAM" id="SSF50447">
    <property type="entry name" value="Translation proteins"/>
    <property type="match status" value="1"/>
</dbReference>
<organism evidence="9 10">
    <name type="scientific">Solirubrobacter pauli</name>
    <dbReference type="NCBI Taxonomy" id="166793"/>
    <lineage>
        <taxon>Bacteria</taxon>
        <taxon>Bacillati</taxon>
        <taxon>Actinomycetota</taxon>
        <taxon>Thermoleophilia</taxon>
        <taxon>Solirubrobacterales</taxon>
        <taxon>Solirubrobacteraceae</taxon>
        <taxon>Solirubrobacter</taxon>
    </lineage>
</organism>
<dbReference type="InterPro" id="IPR004540">
    <property type="entry name" value="Transl_elong_EFG/EF2"/>
</dbReference>
<dbReference type="NCBIfam" id="TIGR00484">
    <property type="entry name" value="EF-G"/>
    <property type="match status" value="1"/>
</dbReference>
<dbReference type="InterPro" id="IPR005517">
    <property type="entry name" value="Transl_elong_EFG/EF2_IV"/>
</dbReference>
<dbReference type="CDD" id="cd16262">
    <property type="entry name" value="EFG_III"/>
    <property type="match status" value="1"/>
</dbReference>
<evidence type="ECO:0000256" key="5">
    <source>
        <dbReference type="ARBA" id="ARBA00023134"/>
    </source>
</evidence>
<dbReference type="Pfam" id="PF22042">
    <property type="entry name" value="EF-G_D2"/>
    <property type="match status" value="1"/>
</dbReference>
<dbReference type="PANTHER" id="PTHR43261:SF6">
    <property type="entry name" value="ELONGATION FACTOR G-LIKE PROTEIN"/>
    <property type="match status" value="1"/>
</dbReference>
<dbReference type="InterPro" id="IPR035647">
    <property type="entry name" value="EFG_III/V"/>
</dbReference>
<dbReference type="AlphaFoldDB" id="A0A660L4W8"/>
<dbReference type="Pfam" id="PF00679">
    <property type="entry name" value="EFG_C"/>
    <property type="match status" value="1"/>
</dbReference>
<dbReference type="SUPFAM" id="SSF54980">
    <property type="entry name" value="EF-G C-terminal domain-like"/>
    <property type="match status" value="2"/>
</dbReference>
<dbReference type="CDD" id="cd04170">
    <property type="entry name" value="EF-G_bact"/>
    <property type="match status" value="1"/>
</dbReference>
<dbReference type="GO" id="GO:0003924">
    <property type="term" value="F:GTPase activity"/>
    <property type="evidence" value="ECO:0007669"/>
    <property type="project" value="InterPro"/>
</dbReference>
<evidence type="ECO:0000256" key="3">
    <source>
        <dbReference type="ARBA" id="ARBA00022768"/>
    </source>
</evidence>
<dbReference type="InterPro" id="IPR009022">
    <property type="entry name" value="EFG_III"/>
</dbReference>
<dbReference type="Gene3D" id="2.40.30.10">
    <property type="entry name" value="Translation factors"/>
    <property type="match status" value="1"/>
</dbReference>
<comment type="caution">
    <text evidence="9">The sequence shown here is derived from an EMBL/GenBank/DDBJ whole genome shotgun (WGS) entry which is preliminary data.</text>
</comment>
<feature type="compositionally biased region" description="Basic residues" evidence="7">
    <location>
        <begin position="480"/>
        <end position="490"/>
    </location>
</feature>
<dbReference type="PANTHER" id="PTHR43261">
    <property type="entry name" value="TRANSLATION ELONGATION FACTOR G-RELATED"/>
    <property type="match status" value="1"/>
</dbReference>
<dbReference type="Pfam" id="PF00009">
    <property type="entry name" value="GTP_EFTU"/>
    <property type="match status" value="1"/>
</dbReference>
<dbReference type="NCBIfam" id="NF009381">
    <property type="entry name" value="PRK12740.1-5"/>
    <property type="match status" value="1"/>
</dbReference>
<dbReference type="PRINTS" id="PR00315">
    <property type="entry name" value="ELONGATNFCT"/>
</dbReference>
<evidence type="ECO:0000256" key="4">
    <source>
        <dbReference type="ARBA" id="ARBA00022917"/>
    </source>
</evidence>
<gene>
    <name evidence="9" type="ORF">C8N24_5924</name>
</gene>
<dbReference type="FunFam" id="3.30.70.240:FF:000001">
    <property type="entry name" value="Elongation factor G"/>
    <property type="match status" value="1"/>
</dbReference>
<keyword evidence="4" id="KW-0648">Protein biosynthesis</keyword>
<evidence type="ECO:0000256" key="7">
    <source>
        <dbReference type="SAM" id="MobiDB-lite"/>
    </source>
</evidence>
<comment type="similarity">
    <text evidence="1">Belongs to the TRAFAC class translation factor GTPase superfamily. Classic translation factor GTPase family. EF-G/EF-2 subfamily.</text>
</comment>
<evidence type="ECO:0000256" key="6">
    <source>
        <dbReference type="NCBIfam" id="TIGR00484"/>
    </source>
</evidence>
<evidence type="ECO:0000313" key="9">
    <source>
        <dbReference type="EMBL" id="RKQ87892.1"/>
    </source>
</evidence>
<dbReference type="Gene3D" id="3.30.70.870">
    <property type="entry name" value="Elongation Factor G (Translational Gtpase), domain 3"/>
    <property type="match status" value="1"/>
</dbReference>
<evidence type="ECO:0000256" key="2">
    <source>
        <dbReference type="ARBA" id="ARBA00022741"/>
    </source>
</evidence>
<dbReference type="InterPro" id="IPR000640">
    <property type="entry name" value="EFG_V-like"/>
</dbReference>
<dbReference type="Pfam" id="PF14492">
    <property type="entry name" value="EFG_III"/>
    <property type="match status" value="1"/>
</dbReference>
<dbReference type="CDD" id="cd03713">
    <property type="entry name" value="EFG_mtEFG_C"/>
    <property type="match status" value="1"/>
</dbReference>
<dbReference type="EMBL" id="RBIL01000002">
    <property type="protein sequence ID" value="RKQ87892.1"/>
    <property type="molecule type" value="Genomic_DNA"/>
</dbReference>
<evidence type="ECO:0000256" key="1">
    <source>
        <dbReference type="ARBA" id="ARBA00005870"/>
    </source>
</evidence>
<dbReference type="Gene3D" id="3.30.230.10">
    <property type="match status" value="1"/>
</dbReference>
<dbReference type="NCBIfam" id="NF009379">
    <property type="entry name" value="PRK12740.1-3"/>
    <property type="match status" value="1"/>
</dbReference>
<keyword evidence="3 9" id="KW-0251">Elongation factor</keyword>
<dbReference type="RefSeq" id="WP_121256913.1">
    <property type="nucleotide sequence ID" value="NZ_RBIL01000002.1"/>
</dbReference>
<dbReference type="Proteomes" id="UP000278962">
    <property type="component" value="Unassembled WGS sequence"/>
</dbReference>
<dbReference type="PROSITE" id="PS00301">
    <property type="entry name" value="G_TR_1"/>
    <property type="match status" value="1"/>
</dbReference>
<dbReference type="InterPro" id="IPR005225">
    <property type="entry name" value="Small_GTP-bd"/>
</dbReference>